<dbReference type="CTD" id="9952034"/>
<sequence length="50" mass="5749">MDFFLGILILMAKITLYQAQQYPLNNHQSNFDAFTNDEHSGVSIANEYPQ</sequence>
<dbReference type="AlphaFoldDB" id="A0A1S0THH9"/>
<dbReference type="RefSeq" id="XP_003150097.1">
    <property type="nucleotide sequence ID" value="XM_003150049.1"/>
</dbReference>
<gene>
    <name evidence="2" type="ORF">LOAG_14554</name>
</gene>
<evidence type="ECO:0000313" key="2">
    <source>
        <dbReference type="EMBL" id="EFO13972.1"/>
    </source>
</evidence>
<keyword evidence="1" id="KW-0732">Signal</keyword>
<name>A0A1S0THH9_LOALO</name>
<dbReference type="KEGG" id="loa:LOAG_14554"/>
<proteinExistence type="predicted"/>
<accession>A0A1S0THH9</accession>
<protein>
    <submittedName>
        <fullName evidence="2">Uncharacterized protein</fullName>
    </submittedName>
</protein>
<reference evidence="2" key="1">
    <citation type="submission" date="2012-04" db="EMBL/GenBank/DDBJ databases">
        <title>The Genome Sequence of Loa loa.</title>
        <authorList>
            <consortium name="The Broad Institute Genome Sequencing Platform"/>
            <consortium name="Broad Institute Genome Sequencing Center for Infectious Disease"/>
            <person name="Nutman T.B."/>
            <person name="Fink D.L."/>
            <person name="Russ C."/>
            <person name="Young S."/>
            <person name="Zeng Q."/>
            <person name="Gargeya S."/>
            <person name="Alvarado L."/>
            <person name="Berlin A."/>
            <person name="Chapman S.B."/>
            <person name="Chen Z."/>
            <person name="Freedman E."/>
            <person name="Gellesch M."/>
            <person name="Goldberg J."/>
            <person name="Griggs A."/>
            <person name="Gujja S."/>
            <person name="Heilman E.R."/>
            <person name="Heiman D."/>
            <person name="Howarth C."/>
            <person name="Mehta T."/>
            <person name="Neiman D."/>
            <person name="Pearson M."/>
            <person name="Roberts A."/>
            <person name="Saif S."/>
            <person name="Shea T."/>
            <person name="Shenoy N."/>
            <person name="Sisk P."/>
            <person name="Stolte C."/>
            <person name="Sykes S."/>
            <person name="White J."/>
            <person name="Yandava C."/>
            <person name="Haas B."/>
            <person name="Henn M.R."/>
            <person name="Nusbaum C."/>
            <person name="Birren B."/>
        </authorList>
    </citation>
    <scope>NUCLEOTIDE SEQUENCE [LARGE SCALE GENOMIC DNA]</scope>
</reference>
<feature type="chain" id="PRO_5010312865" evidence="1">
    <location>
        <begin position="20"/>
        <end position="50"/>
    </location>
</feature>
<dbReference type="EMBL" id="JH712323">
    <property type="protein sequence ID" value="EFO13972.1"/>
    <property type="molecule type" value="Genomic_DNA"/>
</dbReference>
<organism evidence="2">
    <name type="scientific">Loa loa</name>
    <name type="common">Eye worm</name>
    <name type="synonym">Filaria loa</name>
    <dbReference type="NCBI Taxonomy" id="7209"/>
    <lineage>
        <taxon>Eukaryota</taxon>
        <taxon>Metazoa</taxon>
        <taxon>Ecdysozoa</taxon>
        <taxon>Nematoda</taxon>
        <taxon>Chromadorea</taxon>
        <taxon>Rhabditida</taxon>
        <taxon>Spirurina</taxon>
        <taxon>Spiruromorpha</taxon>
        <taxon>Filarioidea</taxon>
        <taxon>Onchocercidae</taxon>
        <taxon>Loa</taxon>
    </lineage>
</organism>
<dbReference type="InParanoid" id="A0A1S0THH9"/>
<dbReference type="GeneID" id="9952034"/>
<dbReference type="OrthoDB" id="10417556at2759"/>
<evidence type="ECO:0000256" key="1">
    <source>
        <dbReference type="SAM" id="SignalP"/>
    </source>
</evidence>
<feature type="non-terminal residue" evidence="2">
    <location>
        <position position="50"/>
    </location>
</feature>
<feature type="signal peptide" evidence="1">
    <location>
        <begin position="1"/>
        <end position="19"/>
    </location>
</feature>